<evidence type="ECO:0000313" key="4">
    <source>
        <dbReference type="EMBL" id="TDU32457.1"/>
    </source>
</evidence>
<organism evidence="4 5">
    <name type="scientific">Panacagrimonas perspica</name>
    <dbReference type="NCBI Taxonomy" id="381431"/>
    <lineage>
        <taxon>Bacteria</taxon>
        <taxon>Pseudomonadati</taxon>
        <taxon>Pseudomonadota</taxon>
        <taxon>Gammaproteobacteria</taxon>
        <taxon>Nevskiales</taxon>
        <taxon>Nevskiaceae</taxon>
        <taxon>Panacagrimonas</taxon>
    </lineage>
</organism>
<dbReference type="GO" id="GO:0031491">
    <property type="term" value="F:nucleosome binding"/>
    <property type="evidence" value="ECO:0007669"/>
    <property type="project" value="TreeGrafter"/>
</dbReference>
<dbReference type="PANTHER" id="PTHR43580:SF2">
    <property type="entry name" value="CYTOKINE-LIKE NUCLEAR FACTOR N-PAC"/>
    <property type="match status" value="1"/>
</dbReference>
<evidence type="ECO:0000256" key="1">
    <source>
        <dbReference type="ARBA" id="ARBA00023002"/>
    </source>
</evidence>
<keyword evidence="5" id="KW-1185">Reference proteome</keyword>
<comment type="caution">
    <text evidence="4">The sequence shown here is derived from an EMBL/GenBank/DDBJ whole genome shotgun (WGS) entry which is preliminary data.</text>
</comment>
<dbReference type="InterPro" id="IPR006115">
    <property type="entry name" value="6PGDH_NADP-bd"/>
</dbReference>
<reference evidence="4 5" key="1">
    <citation type="submission" date="2019-03" db="EMBL/GenBank/DDBJ databases">
        <title>Genomic Encyclopedia of Type Strains, Phase IV (KMG-IV): sequencing the most valuable type-strain genomes for metagenomic binning, comparative biology and taxonomic classification.</title>
        <authorList>
            <person name="Goeker M."/>
        </authorList>
    </citation>
    <scope>NUCLEOTIDE SEQUENCE [LARGE SCALE GENOMIC DNA]</scope>
    <source>
        <strain evidence="4 5">DSM 26377</strain>
    </source>
</reference>
<dbReference type="InterPro" id="IPR015815">
    <property type="entry name" value="HIBADH-related"/>
</dbReference>
<dbReference type="GO" id="GO:0000785">
    <property type="term" value="C:chromatin"/>
    <property type="evidence" value="ECO:0007669"/>
    <property type="project" value="TreeGrafter"/>
</dbReference>
<dbReference type="GO" id="GO:0050661">
    <property type="term" value="F:NADP binding"/>
    <property type="evidence" value="ECO:0007669"/>
    <property type="project" value="InterPro"/>
</dbReference>
<feature type="domain" description="6-phosphogluconate dehydrogenase NADP-binding" evidence="2">
    <location>
        <begin position="4"/>
        <end position="158"/>
    </location>
</feature>
<dbReference type="AlphaFoldDB" id="A0A4R7PEC4"/>
<dbReference type="GO" id="GO:0003677">
    <property type="term" value="F:DNA binding"/>
    <property type="evidence" value="ECO:0007669"/>
    <property type="project" value="TreeGrafter"/>
</dbReference>
<protein>
    <submittedName>
        <fullName evidence="4">3-hydroxyisobutyrate dehydrogenase-like beta-hydroxyacid dehydrogenase</fullName>
    </submittedName>
</protein>
<feature type="domain" description="NADPH-dependent reductive aminase-like C-terminal" evidence="3">
    <location>
        <begin position="163"/>
        <end position="286"/>
    </location>
</feature>
<dbReference type="InterPro" id="IPR036291">
    <property type="entry name" value="NAD(P)-bd_dom_sf"/>
</dbReference>
<keyword evidence="1" id="KW-0560">Oxidoreductase</keyword>
<dbReference type="Gene3D" id="1.10.1040.10">
    <property type="entry name" value="N-(1-d-carboxylethyl)-l-norvaline Dehydrogenase, domain 2"/>
    <property type="match status" value="1"/>
</dbReference>
<sequence>MDVRISMIGLGRMGSALARGFLRCGAQVTVWNRDAAKAEALRGEGATVARSLAEALKASDLIAVSVLDTAASHALLFSPASAPLLRGKAVLDFTTSTPAVARAAMQHATDAGAQYLDGALMCYPSGVGTPNATILFSGAKTVFDRYEPQLKALGNAMFLGEKAGAAATLDLALLDFYYGATAAMLHGVAMCQSEGFPLEIYAKALGGFAPIVAQTAELAATMVPARNYTGSEATNDIHAAALALIVQAAKDAKLDPFPEQIMGYFKSALAKGHGPDEIVALVETMRP</sequence>
<dbReference type="OrthoDB" id="9786703at2"/>
<name>A0A4R7PEC4_9GAMM</name>
<dbReference type="InterPro" id="IPR051265">
    <property type="entry name" value="HIBADH-related_NP60_sf"/>
</dbReference>
<dbReference type="PANTHER" id="PTHR43580">
    <property type="entry name" value="OXIDOREDUCTASE GLYR1-RELATED"/>
    <property type="match status" value="1"/>
</dbReference>
<dbReference type="EMBL" id="SOBT01000008">
    <property type="protein sequence ID" value="TDU32457.1"/>
    <property type="molecule type" value="Genomic_DNA"/>
</dbReference>
<dbReference type="PIRSF" id="PIRSF000103">
    <property type="entry name" value="HIBADH"/>
    <property type="match status" value="1"/>
</dbReference>
<evidence type="ECO:0000259" key="3">
    <source>
        <dbReference type="Pfam" id="PF21761"/>
    </source>
</evidence>
<gene>
    <name evidence="4" type="ORF">DFR24_1854</name>
</gene>
<accession>A0A4R7PEC4</accession>
<dbReference type="SUPFAM" id="SSF51735">
    <property type="entry name" value="NAD(P)-binding Rossmann-fold domains"/>
    <property type="match status" value="1"/>
</dbReference>
<dbReference type="GO" id="GO:0140673">
    <property type="term" value="P:transcription elongation-coupled chromatin remodeling"/>
    <property type="evidence" value="ECO:0007669"/>
    <property type="project" value="TreeGrafter"/>
</dbReference>
<dbReference type="Pfam" id="PF21761">
    <property type="entry name" value="RedAm-like_C"/>
    <property type="match status" value="1"/>
</dbReference>
<dbReference type="Pfam" id="PF03446">
    <property type="entry name" value="NAD_binding_2"/>
    <property type="match status" value="1"/>
</dbReference>
<evidence type="ECO:0000259" key="2">
    <source>
        <dbReference type="Pfam" id="PF03446"/>
    </source>
</evidence>
<dbReference type="InterPro" id="IPR048666">
    <property type="entry name" value="RedAm-like_C"/>
</dbReference>
<dbReference type="GO" id="GO:0016491">
    <property type="term" value="F:oxidoreductase activity"/>
    <property type="evidence" value="ECO:0007669"/>
    <property type="project" value="UniProtKB-KW"/>
</dbReference>
<dbReference type="Gene3D" id="3.40.50.720">
    <property type="entry name" value="NAD(P)-binding Rossmann-like Domain"/>
    <property type="match status" value="1"/>
</dbReference>
<evidence type="ECO:0000313" key="5">
    <source>
        <dbReference type="Proteomes" id="UP000295341"/>
    </source>
</evidence>
<dbReference type="InterPro" id="IPR013328">
    <property type="entry name" value="6PGD_dom2"/>
</dbReference>
<dbReference type="Proteomes" id="UP000295341">
    <property type="component" value="Unassembled WGS sequence"/>
</dbReference>
<dbReference type="RefSeq" id="WP_133880951.1">
    <property type="nucleotide sequence ID" value="NZ_MWIN01000001.1"/>
</dbReference>
<proteinExistence type="predicted"/>